<accession>A0A835UGG9</accession>
<keyword evidence="1" id="KW-0472">Membrane</keyword>
<evidence type="ECO:0000256" key="1">
    <source>
        <dbReference type="SAM" id="Phobius"/>
    </source>
</evidence>
<feature type="transmembrane region" description="Helical" evidence="1">
    <location>
        <begin position="20"/>
        <end position="37"/>
    </location>
</feature>
<dbReference type="Proteomes" id="UP000636800">
    <property type="component" value="Chromosome 11"/>
</dbReference>
<reference evidence="2 3" key="1">
    <citation type="journal article" date="2020" name="Nat. Food">
        <title>A phased Vanilla planifolia genome enables genetic improvement of flavour and production.</title>
        <authorList>
            <person name="Hasing T."/>
            <person name="Tang H."/>
            <person name="Brym M."/>
            <person name="Khazi F."/>
            <person name="Huang T."/>
            <person name="Chambers A.H."/>
        </authorList>
    </citation>
    <scope>NUCLEOTIDE SEQUENCE [LARGE SCALE GENOMIC DNA]</scope>
    <source>
        <tissue evidence="2">Leaf</tissue>
    </source>
</reference>
<feature type="transmembrane region" description="Helical" evidence="1">
    <location>
        <begin position="58"/>
        <end position="78"/>
    </location>
</feature>
<name>A0A835UGG9_VANPL</name>
<evidence type="ECO:0000313" key="3">
    <source>
        <dbReference type="Proteomes" id="UP000636800"/>
    </source>
</evidence>
<gene>
    <name evidence="2" type="ORF">HPP92_021074</name>
</gene>
<keyword evidence="1" id="KW-0812">Transmembrane</keyword>
<comment type="caution">
    <text evidence="2">The sequence shown here is derived from an EMBL/GenBank/DDBJ whole genome shotgun (WGS) entry which is preliminary data.</text>
</comment>
<proteinExistence type="predicted"/>
<dbReference type="OrthoDB" id="6474464at2759"/>
<organism evidence="2 3">
    <name type="scientific">Vanilla planifolia</name>
    <name type="common">Vanilla</name>
    <dbReference type="NCBI Taxonomy" id="51239"/>
    <lineage>
        <taxon>Eukaryota</taxon>
        <taxon>Viridiplantae</taxon>
        <taxon>Streptophyta</taxon>
        <taxon>Embryophyta</taxon>
        <taxon>Tracheophyta</taxon>
        <taxon>Spermatophyta</taxon>
        <taxon>Magnoliopsida</taxon>
        <taxon>Liliopsida</taxon>
        <taxon>Asparagales</taxon>
        <taxon>Orchidaceae</taxon>
        <taxon>Vanilloideae</taxon>
        <taxon>Vanilleae</taxon>
        <taxon>Vanilla</taxon>
    </lineage>
</organism>
<evidence type="ECO:0000313" key="2">
    <source>
        <dbReference type="EMBL" id="KAG0460777.1"/>
    </source>
</evidence>
<feature type="transmembrane region" description="Helical" evidence="1">
    <location>
        <begin position="98"/>
        <end position="118"/>
    </location>
</feature>
<sequence>MDAAKVPSFFSWRYCSAARFLVSVLIWSSLLLVLYLMSQLGRQGPCTAYRVKFASQSLIRSPYVSAVLMLILLELYGAGMMSCFLNVEDEALSSSWKFVSIPVSFFLSYFSTSGLRFLRLSWLGFFKGDDEGLLKSIAPGRKWDGVNGLTMGKVDIELEGILLDQITILIKMGSSWGLQMAYIDATLKAKGMEALFRSMKKQGKNSRLLEDWRFTEALGFTKGTTGGFEGVHQARLMGFLDE</sequence>
<protein>
    <submittedName>
        <fullName evidence="2">Uncharacterized protein</fullName>
    </submittedName>
</protein>
<dbReference type="EMBL" id="JADCNL010000011">
    <property type="protein sequence ID" value="KAG0460777.1"/>
    <property type="molecule type" value="Genomic_DNA"/>
</dbReference>
<keyword evidence="1" id="KW-1133">Transmembrane helix</keyword>
<dbReference type="AlphaFoldDB" id="A0A835UGG9"/>
<keyword evidence="3" id="KW-1185">Reference proteome</keyword>